<dbReference type="Gene3D" id="3.40.50.2000">
    <property type="entry name" value="Glycogen Phosphorylase B"/>
    <property type="match status" value="1"/>
</dbReference>
<protein>
    <recommendedName>
        <fullName evidence="2">glucuronosyltransferase</fullName>
        <ecNumber evidence="2">2.4.1.17</ecNumber>
    </recommendedName>
</protein>
<dbReference type="SUPFAM" id="SSF53756">
    <property type="entry name" value="UDP-Glycosyltransferase/glycogen phosphorylase"/>
    <property type="match status" value="1"/>
</dbReference>
<name>A0A914YXB1_9BILA</name>
<keyword evidence="4" id="KW-0808">Transferase</keyword>
<dbReference type="Proteomes" id="UP000887577">
    <property type="component" value="Unplaced"/>
</dbReference>
<organism evidence="6 7">
    <name type="scientific">Panagrolaimus superbus</name>
    <dbReference type="NCBI Taxonomy" id="310955"/>
    <lineage>
        <taxon>Eukaryota</taxon>
        <taxon>Metazoa</taxon>
        <taxon>Ecdysozoa</taxon>
        <taxon>Nematoda</taxon>
        <taxon>Chromadorea</taxon>
        <taxon>Rhabditida</taxon>
        <taxon>Tylenchina</taxon>
        <taxon>Panagrolaimomorpha</taxon>
        <taxon>Panagrolaimoidea</taxon>
        <taxon>Panagrolaimidae</taxon>
        <taxon>Panagrolaimus</taxon>
    </lineage>
</organism>
<reference evidence="7" key="1">
    <citation type="submission" date="2022-11" db="UniProtKB">
        <authorList>
            <consortium name="WormBaseParasite"/>
        </authorList>
    </citation>
    <scope>IDENTIFICATION</scope>
</reference>
<evidence type="ECO:0000256" key="4">
    <source>
        <dbReference type="ARBA" id="ARBA00022679"/>
    </source>
</evidence>
<dbReference type="Pfam" id="PF00201">
    <property type="entry name" value="UDPGT"/>
    <property type="match status" value="1"/>
</dbReference>
<dbReference type="AlphaFoldDB" id="A0A914YXB1"/>
<evidence type="ECO:0000313" key="6">
    <source>
        <dbReference type="Proteomes" id="UP000887577"/>
    </source>
</evidence>
<comment type="catalytic activity">
    <reaction evidence="5">
        <text>glucuronate acceptor + UDP-alpha-D-glucuronate = acceptor beta-D-glucuronoside + UDP + H(+)</text>
        <dbReference type="Rhea" id="RHEA:21032"/>
        <dbReference type="ChEBI" id="CHEBI:15378"/>
        <dbReference type="ChEBI" id="CHEBI:58052"/>
        <dbReference type="ChEBI" id="CHEBI:58223"/>
        <dbReference type="ChEBI" id="CHEBI:132367"/>
        <dbReference type="ChEBI" id="CHEBI:132368"/>
        <dbReference type="EC" id="2.4.1.17"/>
    </reaction>
</comment>
<proteinExistence type="inferred from homology"/>
<dbReference type="PANTHER" id="PTHR48043:SF143">
    <property type="entry name" value="UDP-GLUCURONOSYLTRANSFERASE"/>
    <property type="match status" value="1"/>
</dbReference>
<dbReference type="WBParaSite" id="PSU_v2.g4743.t1">
    <property type="protein sequence ID" value="PSU_v2.g4743.t1"/>
    <property type="gene ID" value="PSU_v2.g4743"/>
</dbReference>
<dbReference type="InterPro" id="IPR002213">
    <property type="entry name" value="UDP_glucos_trans"/>
</dbReference>
<evidence type="ECO:0000313" key="7">
    <source>
        <dbReference type="WBParaSite" id="PSU_v2.g4743.t1"/>
    </source>
</evidence>
<evidence type="ECO:0000256" key="2">
    <source>
        <dbReference type="ARBA" id="ARBA00012544"/>
    </source>
</evidence>
<comment type="similarity">
    <text evidence="1">Belongs to the UDP-glycosyltransferase family.</text>
</comment>
<evidence type="ECO:0000256" key="5">
    <source>
        <dbReference type="ARBA" id="ARBA00047475"/>
    </source>
</evidence>
<dbReference type="InterPro" id="IPR050271">
    <property type="entry name" value="UDP-glycosyltransferase"/>
</dbReference>
<dbReference type="EC" id="2.4.1.17" evidence="2"/>
<keyword evidence="3" id="KW-0328">Glycosyltransferase</keyword>
<evidence type="ECO:0000256" key="3">
    <source>
        <dbReference type="ARBA" id="ARBA00022676"/>
    </source>
</evidence>
<sequence>MISNGRIADALVDAGHNVTFLNIEHSISIKDFPTTKKAKILTMGRIPEQRKALMSKEKTVSLHGLFKLPRLFNSYTFFTSFIDINEQVFELALTEDKRLIEELRAEKYDAIFVEQLHPMGNAFGQLLGINVHFLTNTCPLIENVARLFGIPNPTGWSTKFIRKLYY</sequence>
<evidence type="ECO:0000256" key="1">
    <source>
        <dbReference type="ARBA" id="ARBA00009995"/>
    </source>
</evidence>
<accession>A0A914YXB1</accession>
<dbReference type="PANTHER" id="PTHR48043">
    <property type="entry name" value="EG:EG0003.4 PROTEIN-RELATED"/>
    <property type="match status" value="1"/>
</dbReference>
<keyword evidence="6" id="KW-1185">Reference proteome</keyword>
<dbReference type="GO" id="GO:0015020">
    <property type="term" value="F:glucuronosyltransferase activity"/>
    <property type="evidence" value="ECO:0007669"/>
    <property type="project" value="UniProtKB-EC"/>
</dbReference>